<dbReference type="SUPFAM" id="SSF90123">
    <property type="entry name" value="ABC transporter transmembrane region"/>
    <property type="match status" value="2"/>
</dbReference>
<keyword evidence="3" id="KW-0547">Nucleotide-binding</keyword>
<dbReference type="PANTHER" id="PTHR43394">
    <property type="entry name" value="ATP-DEPENDENT PERMEASE MDL1, MITOCHONDRIAL"/>
    <property type="match status" value="1"/>
</dbReference>
<evidence type="ECO:0000256" key="4">
    <source>
        <dbReference type="ARBA" id="ARBA00022840"/>
    </source>
</evidence>
<dbReference type="Gene3D" id="1.20.1560.10">
    <property type="entry name" value="ABC transporter type 1, transmembrane domain"/>
    <property type="match status" value="1"/>
</dbReference>
<dbReference type="Pfam" id="PF00005">
    <property type="entry name" value="ABC_tran"/>
    <property type="match status" value="2"/>
</dbReference>
<dbReference type="InterPro" id="IPR036640">
    <property type="entry name" value="ABC1_TM_sf"/>
</dbReference>
<dbReference type="PROSITE" id="PS00211">
    <property type="entry name" value="ABC_TRANSPORTER_1"/>
    <property type="match status" value="1"/>
</dbReference>
<protein>
    <submittedName>
        <fullName evidence="11">Uncharacterized protein</fullName>
    </submittedName>
</protein>
<feature type="transmembrane region" description="Helical" evidence="8">
    <location>
        <begin position="781"/>
        <end position="804"/>
    </location>
</feature>
<dbReference type="InterPro" id="IPR003593">
    <property type="entry name" value="AAA+_ATPase"/>
</dbReference>
<evidence type="ECO:0000259" key="10">
    <source>
        <dbReference type="PROSITE" id="PS50929"/>
    </source>
</evidence>
<keyword evidence="6 8" id="KW-0472">Membrane</keyword>
<evidence type="ECO:0000313" key="12">
    <source>
        <dbReference type="Proteomes" id="UP001497383"/>
    </source>
</evidence>
<accession>A0ABP0ZMV0</accession>
<organism evidence="11 12">
    <name type="scientific">Lodderomyces beijingensis</name>
    <dbReference type="NCBI Taxonomy" id="1775926"/>
    <lineage>
        <taxon>Eukaryota</taxon>
        <taxon>Fungi</taxon>
        <taxon>Dikarya</taxon>
        <taxon>Ascomycota</taxon>
        <taxon>Saccharomycotina</taxon>
        <taxon>Pichiomycetes</taxon>
        <taxon>Debaryomycetaceae</taxon>
        <taxon>Candida/Lodderomyces clade</taxon>
        <taxon>Lodderomyces</taxon>
    </lineage>
</organism>
<evidence type="ECO:0000256" key="3">
    <source>
        <dbReference type="ARBA" id="ARBA00022741"/>
    </source>
</evidence>
<evidence type="ECO:0000313" key="11">
    <source>
        <dbReference type="EMBL" id="CAK9439258.1"/>
    </source>
</evidence>
<comment type="subcellular location">
    <subcellularLocation>
        <location evidence="1">Membrane</location>
        <topology evidence="1">Multi-pass membrane protein</topology>
    </subcellularLocation>
</comment>
<sequence length="1212" mass="135846">MNEKRTHEEENVEKIEEIEADPKKNVFMFVRWKEDWLLFTLGVLFMSIAATSTPLNTWLYGGIMGKLSEYFLKRIDSYEQFINECLFLCGMIMVVGVGKMVFVLLGVYVWMLFGEKQQQRARAMVFRKCLNEDANYYDLNPNIMGNLTQVNRCIEEVRSGTSEVIGETVQTLALIIGLTVMSFYQSWAITLIILASAPVMAAVSWYFGRRTCICQQDENEKSSMASKILDWCLISPTSVRVFNGKYVEIVKFTKFVQQSAHAYYGVANAISANTGFLKFITLMMFVQGFWFGNYLLSRNSISINQLFTCFSSCLMLGQAVSGISQLMAIMNTAHAAAGRVSTYLQGYVDKGFPPRLMLFPGTCFGGTTFDNVSFKYPARDNLVLDGVTFTIREGQMNYLVGSSGSGKSTMPLLLMKLYEPSSGSITVDGFNVNLLDSAWVSQSITLVQQAPMIFDGTVRDNIALAVVDEYDSLDAVPLAQIQSAAEFAMLDVDLNLKVSATSLSGGQQQRLAIARAKLKDSPILILDESFSALDSQVKLTLIRRVNAWRRGRTTIQITHEYNYIEPHEHVILLDKGRIVGEGQFYKFASESIVTAEPSDKSSYEDTTAPTTKSISRGIYEEKQDEEHEEQEEIGAEKSDRDEQLMGILAILKYCSHTIDAKLAIVTGITLSVLEGGASPVFSYCFSRLLSTTMSASIGLDMSREIVKWSVVSTIIACFIGVTAYVSRFLLTYSAERWVIKLRKLVLRRINGQDMSYFFRGDIKPAKVTTLMMNDTRDLRNLVSSFLSIIITLITMVLAGIIWSIVSGWKLALVGVSFVPLIFLITSAYGRILESAENRYKTSVATLESHLYQMVTLIKTIKLYHMNRFFEEGFKANLKDLHHQGKYRAFQNGAGMAINELVTAIATGVILYFGMQLTGKFEYTHGQLMSVVTLLTFTLANASNLIHELPEITRGQRAGTFIVNLLEETPFSKIENDGELIPRASSTNEISFNSVSFKYDESKYILRNASFAIQKGQLVGLVGKSGSGKSTVSSLILRLTEPESGVVQIYDEDISKVNVDWLRETVNIVPQFPKFFEGSILENLEYGINPTRQVAMDEVNEYLDLCGMYDFVVSLPEGVHTRVGEGANTLLSGGQLQRLSIVRALLRRPRILIFDECTSNLDPKNTKLIMDLIMNLKHRYTIICITHDEQMMSCMERLFILENGSILESRDSL</sequence>
<dbReference type="Gene3D" id="3.40.50.300">
    <property type="entry name" value="P-loop containing nucleotide triphosphate hydrolases"/>
    <property type="match status" value="2"/>
</dbReference>
<evidence type="ECO:0000259" key="9">
    <source>
        <dbReference type="PROSITE" id="PS50893"/>
    </source>
</evidence>
<feature type="domain" description="ABC transporter" evidence="9">
    <location>
        <begin position="989"/>
        <end position="1212"/>
    </location>
</feature>
<dbReference type="InterPro" id="IPR011527">
    <property type="entry name" value="ABC1_TM_dom"/>
</dbReference>
<evidence type="ECO:0000256" key="6">
    <source>
        <dbReference type="ARBA" id="ARBA00023136"/>
    </source>
</evidence>
<keyword evidence="12" id="KW-1185">Reference proteome</keyword>
<feature type="transmembrane region" description="Helical" evidence="8">
    <location>
        <begin position="708"/>
        <end position="730"/>
    </location>
</feature>
<feature type="domain" description="ABC transmembrane type-1" evidence="10">
    <location>
        <begin position="665"/>
        <end position="953"/>
    </location>
</feature>
<dbReference type="CDD" id="cd03228">
    <property type="entry name" value="ABCC_MRP_Like"/>
    <property type="match status" value="1"/>
</dbReference>
<dbReference type="Pfam" id="PF00664">
    <property type="entry name" value="ABC_membrane"/>
    <property type="match status" value="2"/>
</dbReference>
<feature type="transmembrane region" description="Helical" evidence="8">
    <location>
        <begin position="187"/>
        <end position="207"/>
    </location>
</feature>
<feature type="domain" description="ABC transmembrane type-1" evidence="10">
    <location>
        <begin position="41"/>
        <end position="332"/>
    </location>
</feature>
<dbReference type="GeneID" id="92208664"/>
<dbReference type="Proteomes" id="UP001497383">
    <property type="component" value="Chromosome 4"/>
</dbReference>
<feature type="domain" description="ABC transporter" evidence="9">
    <location>
        <begin position="367"/>
        <end position="600"/>
    </location>
</feature>
<dbReference type="RefSeq" id="XP_066830406.1">
    <property type="nucleotide sequence ID" value="XM_066973581.1"/>
</dbReference>
<evidence type="ECO:0000256" key="8">
    <source>
        <dbReference type="SAM" id="Phobius"/>
    </source>
</evidence>
<reference evidence="11 12" key="1">
    <citation type="submission" date="2024-03" db="EMBL/GenBank/DDBJ databases">
        <authorList>
            <person name="Brejova B."/>
        </authorList>
    </citation>
    <scope>NUCLEOTIDE SEQUENCE [LARGE SCALE GENOMIC DNA]</scope>
    <source>
        <strain evidence="11 12">CBS 14171</strain>
    </source>
</reference>
<dbReference type="CDD" id="cd18578">
    <property type="entry name" value="ABC_6TM_Pgp_ABCB1_D2_like"/>
    <property type="match status" value="1"/>
</dbReference>
<dbReference type="InterPro" id="IPR017871">
    <property type="entry name" value="ABC_transporter-like_CS"/>
</dbReference>
<evidence type="ECO:0000256" key="7">
    <source>
        <dbReference type="SAM" id="MobiDB-lite"/>
    </source>
</evidence>
<dbReference type="PROSITE" id="PS50929">
    <property type="entry name" value="ABC_TM1F"/>
    <property type="match status" value="2"/>
</dbReference>
<dbReference type="InterPro" id="IPR003439">
    <property type="entry name" value="ABC_transporter-like_ATP-bd"/>
</dbReference>
<dbReference type="PROSITE" id="PS50893">
    <property type="entry name" value="ABC_TRANSPORTER_2"/>
    <property type="match status" value="2"/>
</dbReference>
<feature type="compositionally biased region" description="Polar residues" evidence="7">
    <location>
        <begin position="604"/>
        <end position="614"/>
    </location>
</feature>
<proteinExistence type="predicted"/>
<gene>
    <name evidence="11" type="ORF">LODBEIA_P34680</name>
</gene>
<dbReference type="EMBL" id="OZ022408">
    <property type="protein sequence ID" value="CAK9439258.1"/>
    <property type="molecule type" value="Genomic_DNA"/>
</dbReference>
<dbReference type="PANTHER" id="PTHR43394:SF1">
    <property type="entry name" value="ATP-BINDING CASSETTE SUB-FAMILY B MEMBER 10, MITOCHONDRIAL"/>
    <property type="match status" value="1"/>
</dbReference>
<feature type="region of interest" description="Disordered" evidence="7">
    <location>
        <begin position="598"/>
        <end position="638"/>
    </location>
</feature>
<keyword evidence="4" id="KW-0067">ATP-binding</keyword>
<dbReference type="SUPFAM" id="SSF52540">
    <property type="entry name" value="P-loop containing nucleoside triphosphate hydrolases"/>
    <property type="match status" value="2"/>
</dbReference>
<feature type="transmembrane region" description="Helical" evidence="8">
    <location>
        <begin position="36"/>
        <end position="60"/>
    </location>
</feature>
<dbReference type="InterPro" id="IPR039421">
    <property type="entry name" value="Type_1_exporter"/>
</dbReference>
<feature type="transmembrane region" description="Helical" evidence="8">
    <location>
        <begin position="81"/>
        <end position="110"/>
    </location>
</feature>
<feature type="transmembrane region" description="Helical" evidence="8">
    <location>
        <begin position="810"/>
        <end position="831"/>
    </location>
</feature>
<dbReference type="SMART" id="SM00382">
    <property type="entry name" value="AAA"/>
    <property type="match status" value="2"/>
</dbReference>
<evidence type="ECO:0000256" key="2">
    <source>
        <dbReference type="ARBA" id="ARBA00022692"/>
    </source>
</evidence>
<keyword evidence="2 8" id="KW-0812">Transmembrane</keyword>
<name>A0ABP0ZMV0_9ASCO</name>
<evidence type="ECO:0000256" key="5">
    <source>
        <dbReference type="ARBA" id="ARBA00022989"/>
    </source>
</evidence>
<keyword evidence="5 8" id="KW-1133">Transmembrane helix</keyword>
<dbReference type="CDD" id="cd18577">
    <property type="entry name" value="ABC_6TM_Pgp_ABCB1_D1_like"/>
    <property type="match status" value="1"/>
</dbReference>
<dbReference type="InterPro" id="IPR027417">
    <property type="entry name" value="P-loop_NTPase"/>
</dbReference>
<evidence type="ECO:0000256" key="1">
    <source>
        <dbReference type="ARBA" id="ARBA00004141"/>
    </source>
</evidence>
<feature type="transmembrane region" description="Helical" evidence="8">
    <location>
        <begin position="895"/>
        <end position="914"/>
    </location>
</feature>